<dbReference type="Proteomes" id="UP000185109">
    <property type="component" value="Plasmid pRsp8C3b"/>
</dbReference>
<organism evidence="1 2">
    <name type="scientific">Rhizobium etli 8C-3</name>
    <dbReference type="NCBI Taxonomy" id="538025"/>
    <lineage>
        <taxon>Bacteria</taxon>
        <taxon>Pseudomonadati</taxon>
        <taxon>Pseudomonadota</taxon>
        <taxon>Alphaproteobacteria</taxon>
        <taxon>Hyphomicrobiales</taxon>
        <taxon>Rhizobiaceae</taxon>
        <taxon>Rhizobium/Agrobacterium group</taxon>
        <taxon>Rhizobium</taxon>
    </lineage>
</organism>
<dbReference type="RefSeq" id="WP_004680469.1">
    <property type="nucleotide sequence ID" value="NZ_CP017243.1"/>
</dbReference>
<protein>
    <submittedName>
        <fullName evidence="1">Inducible mutagenesis protein ImuA</fullName>
    </submittedName>
</protein>
<dbReference type="AlphaFoldDB" id="A0A1L5PBA2"/>
<evidence type="ECO:0000313" key="2">
    <source>
        <dbReference type="Proteomes" id="UP000185109"/>
    </source>
</evidence>
<dbReference type="EMBL" id="CP017243">
    <property type="protein sequence ID" value="APO77326.1"/>
    <property type="molecule type" value="Genomic_DNA"/>
</dbReference>
<name>A0A1L5PBA2_RHIET</name>
<dbReference type="InterPro" id="IPR017026">
    <property type="entry name" value="ImuA"/>
</dbReference>
<sequence length="258" mass="27286">MNAARATRAPEEVSDVIANLRERIASMEGAQARRAGCLPFGLSEIDAVLPGGGLAHGALHEFAGGGSGTVDGAAAALCVAGIAARTKGPVVWCLTRPDLFFPALAQVGLHPDRVIFVESDREEDVLANMEEGLSFGGLGAVVGELVRLPMVSSRRLQLAAERTGTMALAVRRWRRQTEANDFGQPTASTTRWRVSVMPSEELPVPGVGRPQWFLELMRVKAGECAEFLVRACDDKGRLDLSSGSADGSYSAGGSLHFA</sequence>
<keyword evidence="1" id="KW-0614">Plasmid</keyword>
<evidence type="ECO:0000313" key="1">
    <source>
        <dbReference type="EMBL" id="APO77326.1"/>
    </source>
</evidence>
<dbReference type="Gene3D" id="3.40.50.300">
    <property type="entry name" value="P-loop containing nucleotide triphosphate hydrolases"/>
    <property type="match status" value="1"/>
</dbReference>
<dbReference type="PIRSF" id="PIRSF034285">
    <property type="entry name" value="UCP034285"/>
    <property type="match status" value="1"/>
</dbReference>
<dbReference type="SUPFAM" id="SSF52540">
    <property type="entry name" value="P-loop containing nucleoside triphosphate hydrolases"/>
    <property type="match status" value="1"/>
</dbReference>
<gene>
    <name evidence="1" type="primary">imuA</name>
    <name evidence="1" type="ORF">AM571_PB00028</name>
</gene>
<accession>A0A1L5PBA2</accession>
<geneLocation type="plasmid" evidence="2">
    <name>prsp8c3b</name>
</geneLocation>
<proteinExistence type="predicted"/>
<dbReference type="InterPro" id="IPR027417">
    <property type="entry name" value="P-loop_NTPase"/>
</dbReference>
<reference evidence="1 2" key="1">
    <citation type="submission" date="2016-09" db="EMBL/GenBank/DDBJ databases">
        <title>The complete genome sequences of Rhizobium gallicum, symbiovars gallicum and phaseoli, symbionts associated to common bean (Phaseolus vulgaris).</title>
        <authorList>
            <person name="Bustos P."/>
            <person name="Santamaria R.I."/>
            <person name="Perez-Carrascal O.M."/>
            <person name="Juarez S."/>
            <person name="Lozano L."/>
            <person name="Martinez-Flores I."/>
            <person name="Martinez-Romero E."/>
            <person name="Cevallos M."/>
            <person name="Romero D."/>
            <person name="Davila G."/>
            <person name="Gonzalez V."/>
        </authorList>
    </citation>
    <scope>NUCLEOTIDE SEQUENCE [LARGE SCALE GENOMIC DNA]</scope>
    <source>
        <strain evidence="1 2">8C-3</strain>
        <plasmid evidence="2">Plasmid prsp8c3b</plasmid>
    </source>
</reference>